<evidence type="ECO:0000313" key="4">
    <source>
        <dbReference type="Proteomes" id="UP000199492"/>
    </source>
</evidence>
<keyword evidence="1" id="KW-0812">Transmembrane</keyword>
<dbReference type="SUPFAM" id="SSF48452">
    <property type="entry name" value="TPR-like"/>
    <property type="match status" value="2"/>
</dbReference>
<dbReference type="Pfam" id="PF13374">
    <property type="entry name" value="TPR_10"/>
    <property type="match status" value="1"/>
</dbReference>
<dbReference type="EMBL" id="FNCZ01000006">
    <property type="protein sequence ID" value="SDH97001.1"/>
    <property type="molecule type" value="Genomic_DNA"/>
</dbReference>
<dbReference type="OrthoDB" id="9771112at2"/>
<evidence type="ECO:0000256" key="1">
    <source>
        <dbReference type="SAM" id="Phobius"/>
    </source>
</evidence>
<dbReference type="Gene3D" id="1.25.40.10">
    <property type="entry name" value="Tetratricopeptide repeat domain"/>
    <property type="match status" value="3"/>
</dbReference>
<gene>
    <name evidence="3" type="ORF">SAMN04489796_1067</name>
</gene>
<dbReference type="AlphaFoldDB" id="A0A1G8GRW2"/>
<proteinExistence type="predicted"/>
<reference evidence="4" key="1">
    <citation type="submission" date="2016-10" db="EMBL/GenBank/DDBJ databases">
        <authorList>
            <person name="Varghese N."/>
            <person name="Submissions S."/>
        </authorList>
    </citation>
    <scope>NUCLEOTIDE SEQUENCE [LARGE SCALE GENOMIC DNA]</scope>
    <source>
        <strain evidence="4">DSM 15363</strain>
    </source>
</reference>
<evidence type="ECO:0000313" key="3">
    <source>
        <dbReference type="EMBL" id="SDH97001.1"/>
    </source>
</evidence>
<feature type="transmembrane region" description="Helical" evidence="1">
    <location>
        <begin position="1056"/>
        <end position="1073"/>
    </location>
</feature>
<dbReference type="STRING" id="262004.SAMN04489796_1067"/>
<protein>
    <submittedName>
        <fullName evidence="3">CHAT domain-containing protein</fullName>
    </submittedName>
</protein>
<dbReference type="InterPro" id="IPR019734">
    <property type="entry name" value="TPR_rpt"/>
</dbReference>
<dbReference type="InterPro" id="IPR011990">
    <property type="entry name" value="TPR-like_helical_dom_sf"/>
</dbReference>
<name>A0A1G8GRW2_9FLAO</name>
<dbReference type="SMART" id="SM00028">
    <property type="entry name" value="TPR"/>
    <property type="match status" value="4"/>
</dbReference>
<dbReference type="InterPro" id="IPR024983">
    <property type="entry name" value="CHAT_dom"/>
</dbReference>
<evidence type="ECO:0000259" key="2">
    <source>
        <dbReference type="Pfam" id="PF12770"/>
    </source>
</evidence>
<feature type="domain" description="CHAT" evidence="2">
    <location>
        <begin position="747"/>
        <end position="1044"/>
    </location>
</feature>
<accession>A0A1G8GRW2</accession>
<dbReference type="Proteomes" id="UP000199492">
    <property type="component" value="Unassembled WGS sequence"/>
</dbReference>
<dbReference type="PANTHER" id="PTHR10098">
    <property type="entry name" value="RAPSYN-RELATED"/>
    <property type="match status" value="1"/>
</dbReference>
<keyword evidence="1" id="KW-1133">Transmembrane helix</keyword>
<sequence length="1082" mass="124761">MKQFCNCYRIFMLVFFVLTGKQGFSQNDSSFGIAYVQELINSDSLQKAKTELHKQINYFKSKKEYDTLSHYVYMLGKIELSNDSETKSLSQSIDLAKFVKKHTSKSKSKHQIEIDLSKLFNEHGNPQKAYEYAQTSKEIALNLEDTEPLLNSDYYLSEYALRSGNINLFEQHTRDALKIIEKNPSKKFKISARVYNYLGALMYFTSKPDSALYYYETGLRKTSEMINNPENRLYFPATIKSNLVLLKQSQSKYSEAMQLIQESIKLYKEFINNTHNHPLTFRVQRNLSLAYRNLSSLYFDLGDYQNAKKISIIAYKHAEENLLPNSLENFSAITSLAEIKIPLKEFESSLALLDEAEIIVNKIPGNNFQLKANLYYNKGLINKELENFKEAKKYLELSNQLHQKAHPNEYSRDRLFTIINLSLVLATLNEKEEAILILQNTYDYFLKNEGEQSNLTNIVLAALTKTTMLTNDYEQSLKWSHKSIALYKKYNDTIKNSYDKSHFEEYKAEILVLNAKAKYNLSNTKDELFLKTILLDVTKAINTLEERRALITSVTDVNRLIESNHIAFDFAKQLNLELYEITNNETYLNQTVSLHESSLYNRIRARLNIKTSIAFTDIPNNIITRENELRALQNSNTEDQENDAVEFLIANNNKWTAFLDFLKQQYPKYYKMRYATIEESLEGLQDNIPNQTTIVRYVFIESDLYAFVANKSDKNIFKLDSKNLKNQITILEDNQFNIREISAIYYELYNTLWQPFENMVTSKNVIIIPDGELFNLSFETLTPKPITTFSELAKNSLLAKHNISYNYSLLLIDEAKKSTYYNSDFIAFAPEFNSKMKSDYQIAITDSISLDKTYLKLLPQPFATKLVKDYTKLFKGTSFLNENASKQIFTEQAKEHKIIHIGTHAESNNISPELSRLIFAKNVNDTISSDDNSLYTYEIYNQNLSSNLAILTACETGKPSYQSGEGMISLAHAFNYAGSESILTSLWKIDEQSSAVIIENFYDYLKNGLPKDEALQKAKLDYISTAKGRTVSPQYWAGMVLIGDTSPIDLETSSHFIFWLLGITLIIILAFAIRRKRSASEL</sequence>
<keyword evidence="1" id="KW-0472">Membrane</keyword>
<organism evidence="3 4">
    <name type="scientific">Winogradskyella thalassocola</name>
    <dbReference type="NCBI Taxonomy" id="262004"/>
    <lineage>
        <taxon>Bacteria</taxon>
        <taxon>Pseudomonadati</taxon>
        <taxon>Bacteroidota</taxon>
        <taxon>Flavobacteriia</taxon>
        <taxon>Flavobacteriales</taxon>
        <taxon>Flavobacteriaceae</taxon>
        <taxon>Winogradskyella</taxon>
    </lineage>
</organism>
<keyword evidence="4" id="KW-1185">Reference proteome</keyword>
<dbReference type="Pfam" id="PF12770">
    <property type="entry name" value="CHAT"/>
    <property type="match status" value="1"/>
</dbReference>